<feature type="transmembrane region" description="Helical" evidence="6">
    <location>
        <begin position="308"/>
        <end position="330"/>
    </location>
</feature>
<evidence type="ECO:0000256" key="6">
    <source>
        <dbReference type="SAM" id="Phobius"/>
    </source>
</evidence>
<dbReference type="OrthoDB" id="8410684at2"/>
<keyword evidence="3 6" id="KW-0812">Transmembrane</keyword>
<evidence type="ECO:0000256" key="2">
    <source>
        <dbReference type="ARBA" id="ARBA00022475"/>
    </source>
</evidence>
<accession>I4Z0Y2</accession>
<dbReference type="GO" id="GO:0005886">
    <property type="term" value="C:plasma membrane"/>
    <property type="evidence" value="ECO:0007669"/>
    <property type="project" value="UniProtKB-SubCell"/>
</dbReference>
<evidence type="ECO:0000256" key="3">
    <source>
        <dbReference type="ARBA" id="ARBA00022692"/>
    </source>
</evidence>
<feature type="transmembrane region" description="Helical" evidence="6">
    <location>
        <begin position="342"/>
        <end position="362"/>
    </location>
</feature>
<dbReference type="GO" id="GO:0022857">
    <property type="term" value="F:transmembrane transporter activity"/>
    <property type="evidence" value="ECO:0007669"/>
    <property type="project" value="InterPro"/>
</dbReference>
<proteinExistence type="predicted"/>
<evidence type="ECO:0000313" key="7">
    <source>
        <dbReference type="EMBL" id="EIM29874.1"/>
    </source>
</evidence>
<reference evidence="7 8" key="1">
    <citation type="submission" date="2012-02" db="EMBL/GenBank/DDBJ databases">
        <title>Improved High-Quality Draft sequence of Microvirga sp. WSM3557.</title>
        <authorList>
            <consortium name="US DOE Joint Genome Institute"/>
            <person name="Lucas S."/>
            <person name="Han J."/>
            <person name="Lapidus A."/>
            <person name="Cheng J.-F."/>
            <person name="Goodwin L."/>
            <person name="Pitluck S."/>
            <person name="Peters L."/>
            <person name="Zhang X."/>
            <person name="Detter J.C."/>
            <person name="Han C."/>
            <person name="Tapia R."/>
            <person name="Land M."/>
            <person name="Hauser L."/>
            <person name="Kyrpides N."/>
            <person name="Ivanova N."/>
            <person name="Pagani I."/>
            <person name="Brau L."/>
            <person name="Yates R."/>
            <person name="O'Hara G."/>
            <person name="Rui T."/>
            <person name="Howieson J."/>
            <person name="Reeve W."/>
            <person name="Woyke T."/>
        </authorList>
    </citation>
    <scope>NUCLEOTIDE SEQUENCE [LARGE SCALE GENOMIC DNA]</scope>
    <source>
        <strain evidence="7 8">WSM3557</strain>
    </source>
</reference>
<dbReference type="STRING" id="864069.MicloDRAFT_00011940"/>
<evidence type="ECO:0000313" key="8">
    <source>
        <dbReference type="Proteomes" id="UP000003947"/>
    </source>
</evidence>
<dbReference type="eggNOG" id="COG2814">
    <property type="taxonomic scope" value="Bacteria"/>
</dbReference>
<evidence type="ECO:0000256" key="5">
    <source>
        <dbReference type="ARBA" id="ARBA00023136"/>
    </source>
</evidence>
<dbReference type="EMBL" id="JH660640">
    <property type="protein sequence ID" value="EIM29874.1"/>
    <property type="molecule type" value="Genomic_DNA"/>
</dbReference>
<dbReference type="SUPFAM" id="SSF103473">
    <property type="entry name" value="MFS general substrate transporter"/>
    <property type="match status" value="1"/>
</dbReference>
<feature type="transmembrane region" description="Helical" evidence="6">
    <location>
        <begin position="216"/>
        <end position="237"/>
    </location>
</feature>
<keyword evidence="5 6" id="KW-0472">Membrane</keyword>
<feature type="transmembrane region" description="Helical" evidence="6">
    <location>
        <begin position="135"/>
        <end position="158"/>
    </location>
</feature>
<feature type="transmembrane region" description="Helical" evidence="6">
    <location>
        <begin position="98"/>
        <end position="123"/>
    </location>
</feature>
<feature type="transmembrane region" description="Helical" evidence="6">
    <location>
        <begin position="283"/>
        <end position="302"/>
    </location>
</feature>
<evidence type="ECO:0000256" key="4">
    <source>
        <dbReference type="ARBA" id="ARBA00022989"/>
    </source>
</evidence>
<dbReference type="Proteomes" id="UP000003947">
    <property type="component" value="Unassembled WGS sequence"/>
</dbReference>
<protein>
    <submittedName>
        <fullName evidence="7">Major Facilitator Superfamily transporter</fullName>
    </submittedName>
</protein>
<name>I4Z0Y2_9HYPH</name>
<organism evidence="7 8">
    <name type="scientific">Microvirga lotononidis</name>
    <dbReference type="NCBI Taxonomy" id="864069"/>
    <lineage>
        <taxon>Bacteria</taxon>
        <taxon>Pseudomonadati</taxon>
        <taxon>Pseudomonadota</taxon>
        <taxon>Alphaproteobacteria</taxon>
        <taxon>Hyphomicrobiales</taxon>
        <taxon>Methylobacteriaceae</taxon>
        <taxon>Microvirga</taxon>
    </lineage>
</organism>
<dbReference type="Gene3D" id="1.20.1250.20">
    <property type="entry name" value="MFS general substrate transporter like domains"/>
    <property type="match status" value="1"/>
</dbReference>
<comment type="subcellular location">
    <subcellularLocation>
        <location evidence="1">Cell membrane</location>
        <topology evidence="1">Multi-pass membrane protein</topology>
    </subcellularLocation>
</comment>
<feature type="transmembrane region" description="Helical" evidence="6">
    <location>
        <begin position="249"/>
        <end position="271"/>
    </location>
</feature>
<dbReference type="PATRIC" id="fig|864069.3.peg.1324"/>
<dbReference type="InterPro" id="IPR036259">
    <property type="entry name" value="MFS_trans_sf"/>
</dbReference>
<feature type="transmembrane region" description="Helical" evidence="6">
    <location>
        <begin position="39"/>
        <end position="59"/>
    </location>
</feature>
<feature type="transmembrane region" description="Helical" evidence="6">
    <location>
        <begin position="164"/>
        <end position="184"/>
    </location>
</feature>
<dbReference type="InterPro" id="IPR011701">
    <property type="entry name" value="MFS"/>
</dbReference>
<sequence precursor="true">MRPLNAVCAYVLFTFLSFTLVGIGIVLPAWVAFEAGGSPLVGWVLLASSLSGVVLAPLAGHLTDRGNRNRLAMVGQALRSLGMAVTAAAAVLPEIPAAVALVAAAVMGSFGFAVLSGSLSGILQDLIPAERRTSFVLRLSVARQVGIALGTGIAGLAIHQIGASATAISFAVIGSACIPLLRYVPATTIAPGTSAQQGLVAANLKAFRYLAEYPQCMIAAITVGMAYAVVQVTNLLLPGFVADSLHGGSALFGTLEMTAAIAGAVSVMVASTERIARLLQERTLAVLAAAGLALVAFSFATADWGATIVYALAGILWSLARALANAYLLLVVDNAMMGRVQAFTTLITSACGGLIFLLPTLIPAATEAGLYLGCGIAIIACASSLRIWNSRHSR</sequence>
<dbReference type="PANTHER" id="PTHR23513">
    <property type="entry name" value="INTEGRAL MEMBRANE EFFLUX PROTEIN-RELATED"/>
    <property type="match status" value="1"/>
</dbReference>
<dbReference type="AlphaFoldDB" id="I4Z0Y2"/>
<feature type="transmembrane region" description="Helical" evidence="6">
    <location>
        <begin position="71"/>
        <end position="92"/>
    </location>
</feature>
<dbReference type="Pfam" id="PF07690">
    <property type="entry name" value="MFS_1"/>
    <property type="match status" value="1"/>
</dbReference>
<dbReference type="PANTHER" id="PTHR23513:SF6">
    <property type="entry name" value="MAJOR FACILITATOR SUPERFAMILY ASSOCIATED DOMAIN-CONTAINING PROTEIN"/>
    <property type="match status" value="1"/>
</dbReference>
<keyword evidence="2" id="KW-1003">Cell membrane</keyword>
<keyword evidence="8" id="KW-1185">Reference proteome</keyword>
<keyword evidence="4 6" id="KW-1133">Transmembrane helix</keyword>
<feature type="transmembrane region" description="Helical" evidence="6">
    <location>
        <begin position="368"/>
        <end position="388"/>
    </location>
</feature>
<dbReference type="HOGENOM" id="CLU_699833_0_0_5"/>
<evidence type="ECO:0000256" key="1">
    <source>
        <dbReference type="ARBA" id="ARBA00004651"/>
    </source>
</evidence>
<feature type="transmembrane region" description="Helical" evidence="6">
    <location>
        <begin position="7"/>
        <end position="33"/>
    </location>
</feature>
<gene>
    <name evidence="7" type="ORF">MicloDRAFT_00011940</name>
</gene>